<gene>
    <name evidence="3" type="ORF">ETD83_24015</name>
</gene>
<feature type="region of interest" description="Disordered" evidence="1">
    <location>
        <begin position="1"/>
        <end position="34"/>
    </location>
</feature>
<evidence type="ECO:0000313" key="4">
    <source>
        <dbReference type="Proteomes" id="UP000309174"/>
    </source>
</evidence>
<evidence type="ECO:0000256" key="2">
    <source>
        <dbReference type="SAM" id="Phobius"/>
    </source>
</evidence>
<keyword evidence="2" id="KW-0812">Transmembrane</keyword>
<proteinExistence type="predicted"/>
<feature type="compositionally biased region" description="Low complexity" evidence="1">
    <location>
        <begin position="1"/>
        <end position="17"/>
    </location>
</feature>
<dbReference type="Proteomes" id="UP000309174">
    <property type="component" value="Unassembled WGS sequence"/>
</dbReference>
<dbReference type="EMBL" id="VCKW01000132">
    <property type="protein sequence ID" value="TMQ94391.1"/>
    <property type="molecule type" value="Genomic_DNA"/>
</dbReference>
<protein>
    <submittedName>
        <fullName evidence="3">Uncharacterized protein</fullName>
    </submittedName>
</protein>
<feature type="transmembrane region" description="Helical" evidence="2">
    <location>
        <begin position="65"/>
        <end position="85"/>
    </location>
</feature>
<keyword evidence="2" id="KW-0472">Membrane</keyword>
<accession>A0A5C4J7D6</accession>
<feature type="transmembrane region" description="Helical" evidence="2">
    <location>
        <begin position="34"/>
        <end position="53"/>
    </location>
</feature>
<dbReference type="AlphaFoldDB" id="A0A5C4J7D6"/>
<evidence type="ECO:0000313" key="3">
    <source>
        <dbReference type="EMBL" id="TMQ94391.1"/>
    </source>
</evidence>
<sequence>MADTVAGTGADTAAGTGDEIGRTDMRNPSKRRRFDPAGPITGLFFLALASLFLADGLTDENVLPATTLLPVVLIGLGLVGTVRVLTRSRRRDLR</sequence>
<comment type="caution">
    <text evidence="3">The sequence shown here is derived from an EMBL/GenBank/DDBJ whole genome shotgun (WGS) entry which is preliminary data.</text>
</comment>
<name>A0A5C4J7D6_9ACTN</name>
<reference evidence="3 4" key="1">
    <citation type="submission" date="2019-05" db="EMBL/GenBank/DDBJ databases">
        <title>Draft genome sequence of Actinomadura sp. 14C53.</title>
        <authorList>
            <person name="Saricaoglu S."/>
            <person name="Isik K."/>
        </authorList>
    </citation>
    <scope>NUCLEOTIDE SEQUENCE [LARGE SCALE GENOMIC DNA]</scope>
    <source>
        <strain evidence="3 4">14C53</strain>
    </source>
</reference>
<keyword evidence="4" id="KW-1185">Reference proteome</keyword>
<dbReference type="RefSeq" id="WP_138647410.1">
    <property type="nucleotide sequence ID" value="NZ_VCKW01000132.1"/>
</dbReference>
<organism evidence="3 4">
    <name type="scientific">Actinomadura soli</name>
    <dbReference type="NCBI Taxonomy" id="2508997"/>
    <lineage>
        <taxon>Bacteria</taxon>
        <taxon>Bacillati</taxon>
        <taxon>Actinomycetota</taxon>
        <taxon>Actinomycetes</taxon>
        <taxon>Streptosporangiales</taxon>
        <taxon>Thermomonosporaceae</taxon>
        <taxon>Actinomadura</taxon>
    </lineage>
</organism>
<keyword evidence="2" id="KW-1133">Transmembrane helix</keyword>
<evidence type="ECO:0000256" key="1">
    <source>
        <dbReference type="SAM" id="MobiDB-lite"/>
    </source>
</evidence>